<comment type="caution">
    <text evidence="2">The sequence shown here is derived from an EMBL/GenBank/DDBJ whole genome shotgun (WGS) entry which is preliminary data.</text>
</comment>
<accession>X1HJ63</accession>
<evidence type="ECO:0000259" key="1">
    <source>
        <dbReference type="Pfam" id="PF22680"/>
    </source>
</evidence>
<protein>
    <recommendedName>
        <fullName evidence="1">Glycoside hydrolase 123 N-terminal domain-containing protein</fullName>
    </recommendedName>
</protein>
<feature type="non-terminal residue" evidence="2">
    <location>
        <position position="1"/>
    </location>
</feature>
<name>X1HJ63_9ZZZZ</name>
<organism evidence="2">
    <name type="scientific">marine sediment metagenome</name>
    <dbReference type="NCBI Taxonomy" id="412755"/>
    <lineage>
        <taxon>unclassified sequences</taxon>
        <taxon>metagenomes</taxon>
        <taxon>ecological metagenomes</taxon>
    </lineage>
</organism>
<evidence type="ECO:0000313" key="2">
    <source>
        <dbReference type="EMBL" id="GAH45363.1"/>
    </source>
</evidence>
<dbReference type="AlphaFoldDB" id="X1HJ63"/>
<dbReference type="InterPro" id="IPR053850">
    <property type="entry name" value="Glyco_hydro_123_N_2"/>
</dbReference>
<feature type="domain" description="Glycoside hydrolase 123 N-terminal" evidence="1">
    <location>
        <begin position="55"/>
        <end position="179"/>
    </location>
</feature>
<gene>
    <name evidence="2" type="ORF">S03H2_17141</name>
</gene>
<reference evidence="2" key="1">
    <citation type="journal article" date="2014" name="Front. Microbiol.">
        <title>High frequency of phylogenetically diverse reductive dehalogenase-homologous genes in deep subseafloor sedimentary metagenomes.</title>
        <authorList>
            <person name="Kawai M."/>
            <person name="Futagami T."/>
            <person name="Toyoda A."/>
            <person name="Takaki Y."/>
            <person name="Nishi S."/>
            <person name="Hori S."/>
            <person name="Arai W."/>
            <person name="Tsubouchi T."/>
            <person name="Morono Y."/>
            <person name="Uchiyama I."/>
            <person name="Ito T."/>
            <person name="Fujiyama A."/>
            <person name="Inagaki F."/>
            <person name="Takami H."/>
        </authorList>
    </citation>
    <scope>NUCLEOTIDE SEQUENCE</scope>
    <source>
        <strain evidence="2">Expedition CK06-06</strain>
    </source>
</reference>
<dbReference type="EMBL" id="BARU01008817">
    <property type="protein sequence ID" value="GAH45363.1"/>
    <property type="molecule type" value="Genomic_DNA"/>
</dbReference>
<proteinExistence type="predicted"/>
<feature type="non-terminal residue" evidence="2">
    <location>
        <position position="354"/>
    </location>
</feature>
<sequence>HYEATLELTTATGAPLYLAQFSFSVPELYRSDFGYALSSDETCDVWWCESTYKVNRDRPAPTQKAEFVRIEAARGEYEPVQIVLRPKRDFAKATATVSDFTGPGGATIGSDAVDLLSVAYVNVTRPTDRQGCVGEWPDPLPPIKDGIFGAAADRNQPLWLRVHVPRDAPAGDYQATLSLAADAWEAKVPLRLHVFDFTLPEKLHMSTAFGFSFGNVRRYHHLETDEQAREVFDLYMRDFKAHGINPYTPFALGPMKVELEGVVWNGGEITAENPAEGKQCMKIVDETQEGNPAVSATKRIAVDPTKSYLLVFSARTAEPDGEYMITMGSHDADGKWISGHNLDFRFTGDGTWQR</sequence>
<dbReference type="Pfam" id="PF22680">
    <property type="entry name" value="Glyco_hydro_123_N_2"/>
    <property type="match status" value="1"/>
</dbReference>